<evidence type="ECO:0000256" key="10">
    <source>
        <dbReference type="HAMAP-Rule" id="MF_01106"/>
    </source>
</evidence>
<dbReference type="EC" id="2.3.1.1" evidence="10"/>
<dbReference type="OrthoDB" id="9804242at2"/>
<feature type="active site" description="Nucleophile" evidence="10">
    <location>
        <position position="187"/>
    </location>
</feature>
<evidence type="ECO:0000256" key="2">
    <source>
        <dbReference type="ARBA" id="ARBA00006774"/>
    </source>
</evidence>
<evidence type="ECO:0000256" key="7">
    <source>
        <dbReference type="ARBA" id="ARBA00022679"/>
    </source>
</evidence>
<dbReference type="InterPro" id="IPR002813">
    <property type="entry name" value="Arg_biosynth_ArgJ"/>
</dbReference>
<keyword evidence="6 10" id="KW-0028">Amino-acid biosynthesis</keyword>
<dbReference type="Gene3D" id="3.10.20.340">
    <property type="entry name" value="ArgJ beta chain, C-terminal domain"/>
    <property type="match status" value="1"/>
</dbReference>
<accession>A1WYM8</accession>
<dbReference type="PANTHER" id="PTHR23100">
    <property type="entry name" value="ARGININE BIOSYNTHESIS BIFUNCTIONAL PROTEIN ARGJ"/>
    <property type="match status" value="1"/>
</dbReference>
<dbReference type="Pfam" id="PF01960">
    <property type="entry name" value="ArgJ"/>
    <property type="match status" value="1"/>
</dbReference>
<protein>
    <recommendedName>
        <fullName evidence="10">Arginine biosynthesis bifunctional protein ArgJ</fullName>
    </recommendedName>
    <domain>
        <recommendedName>
            <fullName evidence="10">Glutamate N-acetyltransferase</fullName>
            <ecNumber evidence="10">2.3.1.35</ecNumber>
        </recommendedName>
        <alternativeName>
            <fullName evidence="10">Ornithine acetyltransferase</fullName>
            <shortName evidence="10">OATase</shortName>
        </alternativeName>
        <alternativeName>
            <fullName evidence="10">Ornithine transacetylase</fullName>
        </alternativeName>
    </domain>
    <domain>
        <recommendedName>
            <fullName evidence="10">Amino-acid acetyltransferase</fullName>
            <ecNumber evidence="10">2.3.1.1</ecNumber>
        </recommendedName>
        <alternativeName>
            <fullName evidence="10">N-acetylglutamate synthase</fullName>
            <shortName evidence="10">AGSase</shortName>
        </alternativeName>
    </domain>
    <component>
        <recommendedName>
            <fullName evidence="10">Arginine biosynthesis bifunctional protein ArgJ alpha chain</fullName>
        </recommendedName>
    </component>
    <component>
        <recommendedName>
            <fullName evidence="10">Arginine biosynthesis bifunctional protein ArgJ beta chain</fullName>
        </recommendedName>
    </component>
</protein>
<comment type="pathway">
    <text evidence="10">Amino-acid biosynthesis; L-arginine biosynthesis; L-ornithine and N-acetyl-L-glutamate from L-glutamate and N(2)-acetyl-L-ornithine (cyclic): step 1/1.</text>
</comment>
<feature type="site" description="Involved in the stabilization of negative charge on the oxyanion by the formation of the oxyanion hole" evidence="10">
    <location>
        <position position="114"/>
    </location>
</feature>
<dbReference type="InterPro" id="IPR016117">
    <property type="entry name" value="ArgJ-like_dom_sf"/>
</dbReference>
<keyword evidence="10" id="KW-0511">Multifunctional enzyme</keyword>
<feature type="binding site" evidence="10">
    <location>
        <position position="187"/>
    </location>
    <ligand>
        <name>substrate</name>
    </ligand>
</feature>
<feature type="binding site" evidence="10">
    <location>
        <position position="176"/>
    </location>
    <ligand>
        <name>substrate</name>
    </ligand>
</feature>
<dbReference type="InterPro" id="IPR042195">
    <property type="entry name" value="ArgJ_beta_C"/>
</dbReference>
<name>A1WYM8_HALHL</name>
<comment type="subunit">
    <text evidence="3 10">Heterotetramer of two alpha and two beta chains.</text>
</comment>
<dbReference type="eggNOG" id="COG1364">
    <property type="taxonomic scope" value="Bacteria"/>
</dbReference>
<comment type="subcellular location">
    <subcellularLocation>
        <location evidence="1 10">Cytoplasm</location>
    </subcellularLocation>
</comment>
<keyword evidence="8 10" id="KW-0068">Autocatalytic cleavage</keyword>
<keyword evidence="5 10" id="KW-0055">Arginine biosynthesis</keyword>
<dbReference type="Proteomes" id="UP000000647">
    <property type="component" value="Chromosome"/>
</dbReference>
<comment type="function">
    <text evidence="10">Catalyzes two activities which are involved in the cyclic version of arginine biosynthesis: the synthesis of N-acetylglutamate from glutamate and acetyl-CoA as the acetyl donor, and of ornithine by transacetylation between N(2)-acetylornithine and glutamate.</text>
</comment>
<evidence type="ECO:0000256" key="1">
    <source>
        <dbReference type="ARBA" id="ARBA00004496"/>
    </source>
</evidence>
<dbReference type="GO" id="GO:0004042">
    <property type="term" value="F:L-glutamate N-acetyltransferase activity"/>
    <property type="evidence" value="ECO:0007669"/>
    <property type="project" value="UniProtKB-UniRule"/>
</dbReference>
<dbReference type="GO" id="GO:0005737">
    <property type="term" value="C:cytoplasm"/>
    <property type="evidence" value="ECO:0007669"/>
    <property type="project" value="UniProtKB-SubCell"/>
</dbReference>
<organism evidence="11 12">
    <name type="scientific">Halorhodospira halophila (strain DSM 244 / SL1)</name>
    <name type="common">Ectothiorhodospira halophila (strain DSM 244 / SL1)</name>
    <dbReference type="NCBI Taxonomy" id="349124"/>
    <lineage>
        <taxon>Bacteria</taxon>
        <taxon>Pseudomonadati</taxon>
        <taxon>Pseudomonadota</taxon>
        <taxon>Gammaproteobacteria</taxon>
        <taxon>Chromatiales</taxon>
        <taxon>Ectothiorhodospiraceae</taxon>
        <taxon>Halorhodospira</taxon>
    </lineage>
</organism>
<evidence type="ECO:0000256" key="3">
    <source>
        <dbReference type="ARBA" id="ARBA00011475"/>
    </source>
</evidence>
<comment type="similarity">
    <text evidence="2 10">Belongs to the ArgJ family.</text>
</comment>
<keyword evidence="4 10" id="KW-0963">Cytoplasm</keyword>
<dbReference type="MEROPS" id="T05.001"/>
<comment type="catalytic activity">
    <reaction evidence="10">
        <text>N(2)-acetyl-L-ornithine + L-glutamate = N-acetyl-L-glutamate + L-ornithine</text>
        <dbReference type="Rhea" id="RHEA:15349"/>
        <dbReference type="ChEBI" id="CHEBI:29985"/>
        <dbReference type="ChEBI" id="CHEBI:44337"/>
        <dbReference type="ChEBI" id="CHEBI:46911"/>
        <dbReference type="ChEBI" id="CHEBI:57805"/>
        <dbReference type="EC" id="2.3.1.35"/>
    </reaction>
</comment>
<reference evidence="11 12" key="2">
    <citation type="journal article" date="2013" name="Stand. Genomic Sci.">
        <title>Complete genome sequence of Halorhodospira halophila SL1.</title>
        <authorList>
            <person name="Challacombe J.F."/>
            <person name="Majid S."/>
            <person name="Deole R."/>
            <person name="Brettin T.S."/>
            <person name="Bruce D."/>
            <person name="Delano S.F."/>
            <person name="Detter J.C."/>
            <person name="Gleasner C.D."/>
            <person name="Han C.S."/>
            <person name="Misra M."/>
            <person name="Reitenga K.G."/>
            <person name="Mikhailova N."/>
            <person name="Woyke T."/>
            <person name="Pitluck S."/>
            <person name="Nolan M."/>
            <person name="Land M.L."/>
            <person name="Saunders E."/>
            <person name="Tapia R."/>
            <person name="Lapidus A."/>
            <person name="Ivanova N."/>
            <person name="Hoff W.D."/>
        </authorList>
    </citation>
    <scope>NUCLEOTIDE SEQUENCE [LARGE SCALE GENOMIC DNA]</scope>
    <source>
        <strain evidence="12">DSM 244 / SL1</strain>
    </source>
</reference>
<dbReference type="Gene3D" id="3.60.70.12">
    <property type="entry name" value="L-amino peptidase D-ALA esterase/amidase"/>
    <property type="match status" value="1"/>
</dbReference>
<dbReference type="STRING" id="349124.Hhal_2026"/>
<reference evidence="12" key="1">
    <citation type="submission" date="2006-12" db="EMBL/GenBank/DDBJ databases">
        <title>Complete sequence of Halorhodospira halophila SL1.</title>
        <authorList>
            <consortium name="US DOE Joint Genome Institute"/>
            <person name="Copeland A."/>
            <person name="Lucas S."/>
            <person name="Lapidus A."/>
            <person name="Barry K."/>
            <person name="Detter J.C."/>
            <person name="Glavina del Rio T."/>
            <person name="Hammon N."/>
            <person name="Israni S."/>
            <person name="Dalin E."/>
            <person name="Tice H."/>
            <person name="Pitluck S."/>
            <person name="Saunders E."/>
            <person name="Brettin T."/>
            <person name="Bruce D."/>
            <person name="Han C."/>
            <person name="Tapia R."/>
            <person name="Schmutz J."/>
            <person name="Larimer F."/>
            <person name="Land M."/>
            <person name="Hauser L."/>
            <person name="Kyrpides N."/>
            <person name="Mikhailova N."/>
            <person name="Hoff W."/>
            <person name="Richardson P."/>
        </authorList>
    </citation>
    <scope>NUCLEOTIDE SEQUENCE [LARGE SCALE GENOMIC DNA]</scope>
    <source>
        <strain evidence="12">DSM 244 / SL1</strain>
    </source>
</reference>
<dbReference type="HAMAP" id="MF_01106">
    <property type="entry name" value="ArgJ"/>
    <property type="match status" value="1"/>
</dbReference>
<feature type="chain" id="PRO_5023288573" description="Arginine biosynthesis bifunctional protein ArgJ alpha chain" evidence="10">
    <location>
        <begin position="1"/>
        <end position="186"/>
    </location>
</feature>
<feature type="binding site" evidence="10">
    <location>
        <position position="271"/>
    </location>
    <ligand>
        <name>substrate</name>
    </ligand>
</feature>
<feature type="site" description="Cleavage; by autolysis" evidence="10">
    <location>
        <begin position="186"/>
        <end position="187"/>
    </location>
</feature>
<dbReference type="RefSeq" id="WP_011814812.1">
    <property type="nucleotide sequence ID" value="NC_008789.1"/>
</dbReference>
<feature type="binding site" evidence="10">
    <location>
        <position position="395"/>
    </location>
    <ligand>
        <name>substrate</name>
    </ligand>
</feature>
<feature type="chain" id="PRO_5023288572" description="Arginine biosynthesis bifunctional protein ArgJ beta chain" evidence="10">
    <location>
        <begin position="187"/>
        <end position="400"/>
    </location>
</feature>
<evidence type="ECO:0000256" key="4">
    <source>
        <dbReference type="ARBA" id="ARBA00022490"/>
    </source>
</evidence>
<keyword evidence="9 10" id="KW-0012">Acyltransferase</keyword>
<proteinExistence type="inferred from homology"/>
<keyword evidence="7 10" id="KW-0808">Transferase</keyword>
<gene>
    <name evidence="10" type="primary">argJ</name>
    <name evidence="11" type="ordered locus">Hhal_2026</name>
</gene>
<keyword evidence="12" id="KW-1185">Reference proteome</keyword>
<dbReference type="SUPFAM" id="SSF56266">
    <property type="entry name" value="DmpA/ArgJ-like"/>
    <property type="match status" value="1"/>
</dbReference>
<feature type="binding site" evidence="10">
    <location>
        <position position="400"/>
    </location>
    <ligand>
        <name>substrate</name>
    </ligand>
</feature>
<evidence type="ECO:0000313" key="12">
    <source>
        <dbReference type="Proteomes" id="UP000000647"/>
    </source>
</evidence>
<feature type="site" description="Involved in the stabilization of negative charge on the oxyanion by the formation of the oxyanion hole" evidence="10">
    <location>
        <position position="113"/>
    </location>
</feature>
<comment type="pathway">
    <text evidence="10">Amino-acid biosynthesis; L-arginine biosynthesis; N(2)-acetyl-L-ornithine from L-glutamate: step 1/4.</text>
</comment>
<dbReference type="UniPathway" id="UPA00068">
    <property type="reaction ID" value="UER00106"/>
</dbReference>
<dbReference type="NCBIfam" id="NF003802">
    <property type="entry name" value="PRK05388.1"/>
    <property type="match status" value="1"/>
</dbReference>
<evidence type="ECO:0000256" key="8">
    <source>
        <dbReference type="ARBA" id="ARBA00022813"/>
    </source>
</evidence>
<dbReference type="GO" id="GO:0006526">
    <property type="term" value="P:L-arginine biosynthetic process"/>
    <property type="evidence" value="ECO:0007669"/>
    <property type="project" value="UniProtKB-UniRule"/>
</dbReference>
<dbReference type="NCBIfam" id="TIGR00120">
    <property type="entry name" value="ArgJ"/>
    <property type="match status" value="1"/>
</dbReference>
<evidence type="ECO:0000313" key="11">
    <source>
        <dbReference type="EMBL" id="ABM62790.1"/>
    </source>
</evidence>
<evidence type="ECO:0000256" key="9">
    <source>
        <dbReference type="ARBA" id="ARBA00023315"/>
    </source>
</evidence>
<dbReference type="FunFam" id="3.60.70.12:FF:000001">
    <property type="entry name" value="Arginine biosynthesis bifunctional protein ArgJ, chloroplastic"/>
    <property type="match status" value="1"/>
</dbReference>
<dbReference type="CDD" id="cd02152">
    <property type="entry name" value="OAT"/>
    <property type="match status" value="1"/>
</dbReference>
<comment type="catalytic activity">
    <reaction evidence="10">
        <text>L-glutamate + acetyl-CoA = N-acetyl-L-glutamate + CoA + H(+)</text>
        <dbReference type="Rhea" id="RHEA:24292"/>
        <dbReference type="ChEBI" id="CHEBI:15378"/>
        <dbReference type="ChEBI" id="CHEBI:29985"/>
        <dbReference type="ChEBI" id="CHEBI:44337"/>
        <dbReference type="ChEBI" id="CHEBI:57287"/>
        <dbReference type="ChEBI" id="CHEBI:57288"/>
        <dbReference type="EC" id="2.3.1.1"/>
    </reaction>
</comment>
<dbReference type="PANTHER" id="PTHR23100:SF0">
    <property type="entry name" value="ARGININE BIOSYNTHESIS BIFUNCTIONAL PROTEIN ARGJ, MITOCHONDRIAL"/>
    <property type="match status" value="1"/>
</dbReference>
<feature type="binding site" evidence="10">
    <location>
        <position position="150"/>
    </location>
    <ligand>
        <name>substrate</name>
    </ligand>
</feature>
<dbReference type="FunFam" id="3.10.20.340:FF:000003">
    <property type="entry name" value="Arginine biosynthesis bifunctional protein ArgJ"/>
    <property type="match status" value="1"/>
</dbReference>
<dbReference type="EC" id="2.3.1.35" evidence="10"/>
<dbReference type="GO" id="GO:0004358">
    <property type="term" value="F:L-glutamate N-acetyltransferase activity, acting on acetyl-L-ornithine as donor"/>
    <property type="evidence" value="ECO:0007669"/>
    <property type="project" value="UniProtKB-UniRule"/>
</dbReference>
<dbReference type="KEGG" id="hha:Hhal_2026"/>
<evidence type="ECO:0000256" key="5">
    <source>
        <dbReference type="ARBA" id="ARBA00022571"/>
    </source>
</evidence>
<sequence length="400" mass="41129">MSGEEAVIHPVPGFRLGTVSAGIRKPGRPDLVVMALPPEGRAAGVFTRNRFRAAPVRIAERHLAATAPRYLLVNTGFANAGTGERGEADALACCQALADQAGCVLEAVVPFSTGVIGEPLPVERVTAGIPGALDALDENGWQAAAAGIQTTDTRDKIASYQVDLAGGTCTVTGIAKGAGMIRPDMATMLAFVATDADLSDAALDASLRRATERSFNRVTVDGDTSTNDACLLAATGRGPRVPDHGGDFERFQAAVEAVCIDLARAIAADGEGATRLVDVVVEGARDTAEAERVAFTVAESPLVKTALAAADPNWGRILAAVGRAGLDDLDVDAVALTIGDQVVAEHGGAAAGYDEAAAAAHLSGSEVRLGIELGRGPAAATVWTCDFTAEYVRINAEYRT</sequence>
<evidence type="ECO:0000256" key="6">
    <source>
        <dbReference type="ARBA" id="ARBA00022605"/>
    </source>
</evidence>
<dbReference type="EMBL" id="CP000544">
    <property type="protein sequence ID" value="ABM62790.1"/>
    <property type="molecule type" value="Genomic_DNA"/>
</dbReference>
<dbReference type="GO" id="GO:0006592">
    <property type="term" value="P:ornithine biosynthetic process"/>
    <property type="evidence" value="ECO:0007669"/>
    <property type="project" value="TreeGrafter"/>
</dbReference>
<dbReference type="HOGENOM" id="CLU_027172_1_0_6"/>
<dbReference type="AlphaFoldDB" id="A1WYM8"/>